<sequence>MASYVVWPTVRAFRPPQHGRWVCEEGGRAGSTWTRQRRPSGGLAAPKPTSATELQWAAGAMPAPSPPSSRYAGASWGLAAVPPRALALIQGAEIPPQGLPPPASRTLRLGSGGFIVEAYNSPAPHVGPLGLQPVRGSREGLVGSPTSPPDGFCGSLAAGHTFHQSTGSHRPGASLATAGRALRSGLLLRHLGAAAGVPADVRNPRRRRLGEP</sequence>
<dbReference type="EMBL" id="JAKWBI020000531">
    <property type="protein sequence ID" value="KAJ2894081.1"/>
    <property type="molecule type" value="Genomic_DNA"/>
</dbReference>
<organism evidence="2 3">
    <name type="scientific">Zalerion maritima</name>
    <dbReference type="NCBI Taxonomy" id="339359"/>
    <lineage>
        <taxon>Eukaryota</taxon>
        <taxon>Fungi</taxon>
        <taxon>Dikarya</taxon>
        <taxon>Ascomycota</taxon>
        <taxon>Pezizomycotina</taxon>
        <taxon>Sordariomycetes</taxon>
        <taxon>Lulworthiomycetidae</taxon>
        <taxon>Lulworthiales</taxon>
        <taxon>Lulworthiaceae</taxon>
        <taxon>Zalerion</taxon>
    </lineage>
</organism>
<gene>
    <name evidence="2" type="ORF">MKZ38_007950</name>
</gene>
<protein>
    <submittedName>
        <fullName evidence="2">Uncharacterized protein</fullName>
    </submittedName>
</protein>
<reference evidence="2" key="1">
    <citation type="submission" date="2022-07" db="EMBL/GenBank/DDBJ databases">
        <title>Draft genome sequence of Zalerion maritima ATCC 34329, a (micro)plastics degrading marine fungus.</title>
        <authorList>
            <person name="Paco A."/>
            <person name="Goncalves M.F.M."/>
            <person name="Rocha-Santos T.A.P."/>
            <person name="Alves A."/>
        </authorList>
    </citation>
    <scope>NUCLEOTIDE SEQUENCE</scope>
    <source>
        <strain evidence="2">ATCC 34329</strain>
    </source>
</reference>
<dbReference type="Proteomes" id="UP001201980">
    <property type="component" value="Unassembled WGS sequence"/>
</dbReference>
<accession>A0AAD5WMQ6</accession>
<proteinExistence type="predicted"/>
<evidence type="ECO:0000256" key="1">
    <source>
        <dbReference type="SAM" id="MobiDB-lite"/>
    </source>
</evidence>
<name>A0AAD5WMQ6_9PEZI</name>
<dbReference type="AlphaFoldDB" id="A0AAD5WMQ6"/>
<comment type="caution">
    <text evidence="2">The sequence shown here is derived from an EMBL/GenBank/DDBJ whole genome shotgun (WGS) entry which is preliminary data.</text>
</comment>
<keyword evidence="3" id="KW-1185">Reference proteome</keyword>
<evidence type="ECO:0000313" key="3">
    <source>
        <dbReference type="Proteomes" id="UP001201980"/>
    </source>
</evidence>
<feature type="region of interest" description="Disordered" evidence="1">
    <location>
        <begin position="29"/>
        <end position="50"/>
    </location>
</feature>
<evidence type="ECO:0000313" key="2">
    <source>
        <dbReference type="EMBL" id="KAJ2894081.1"/>
    </source>
</evidence>